<evidence type="ECO:0000256" key="4">
    <source>
        <dbReference type="PROSITE-ProRule" id="PRU00502"/>
    </source>
</evidence>
<dbReference type="InterPro" id="IPR047243">
    <property type="entry name" value="RING-H2_BRAP2"/>
</dbReference>
<dbReference type="InterPro" id="IPR011422">
    <property type="entry name" value="BRAP2/ETP1_RRM"/>
</dbReference>
<accession>A0A9D4YUU0</accession>
<dbReference type="CDD" id="cd16457">
    <property type="entry name" value="RING-H2_BRAP2"/>
    <property type="match status" value="1"/>
</dbReference>
<evidence type="ECO:0000256" key="2">
    <source>
        <dbReference type="ARBA" id="ARBA00022771"/>
    </source>
</evidence>
<dbReference type="GO" id="GO:0016567">
    <property type="term" value="P:protein ubiquitination"/>
    <property type="evidence" value="ECO:0007669"/>
    <property type="project" value="TreeGrafter"/>
</dbReference>
<proteinExistence type="predicted"/>
<feature type="compositionally biased region" description="Basic and acidic residues" evidence="6">
    <location>
        <begin position="94"/>
        <end position="115"/>
    </location>
</feature>
<feature type="domain" description="RING-type" evidence="7">
    <location>
        <begin position="279"/>
        <end position="319"/>
    </location>
</feature>
<dbReference type="GO" id="GO:0008270">
    <property type="term" value="F:zinc ion binding"/>
    <property type="evidence" value="ECO:0007669"/>
    <property type="project" value="UniProtKB-KW"/>
</dbReference>
<feature type="coiled-coil region" evidence="5">
    <location>
        <begin position="514"/>
        <end position="562"/>
    </location>
</feature>
<name>A0A9D4YUU0_CHLVU</name>
<dbReference type="Gene3D" id="3.30.40.10">
    <property type="entry name" value="Zinc/RING finger domain, C3HC4 (zinc finger)"/>
    <property type="match status" value="2"/>
</dbReference>
<evidence type="ECO:0000313" key="10">
    <source>
        <dbReference type="Proteomes" id="UP001055712"/>
    </source>
</evidence>
<dbReference type="PANTHER" id="PTHR24007:SF7">
    <property type="entry name" value="BRCA1-ASSOCIATED PROTEIN"/>
    <property type="match status" value="1"/>
</dbReference>
<keyword evidence="2 4" id="KW-0863">Zinc-finger</keyword>
<dbReference type="PANTHER" id="PTHR24007">
    <property type="entry name" value="BRCA1-ASSOCIATED PROTEIN"/>
    <property type="match status" value="1"/>
</dbReference>
<dbReference type="InterPro" id="IPR001841">
    <property type="entry name" value="Znf_RING"/>
</dbReference>
<evidence type="ECO:0000256" key="5">
    <source>
        <dbReference type="SAM" id="Coils"/>
    </source>
</evidence>
<dbReference type="Pfam" id="PF13639">
    <property type="entry name" value="zf-RING_2"/>
    <property type="match status" value="1"/>
</dbReference>
<dbReference type="PROSITE" id="PS50089">
    <property type="entry name" value="ZF_RING_2"/>
    <property type="match status" value="1"/>
</dbReference>
<feature type="region of interest" description="Disordered" evidence="6">
    <location>
        <begin position="599"/>
        <end position="629"/>
    </location>
</feature>
<dbReference type="EMBL" id="SIDB01000010">
    <property type="protein sequence ID" value="KAI3427145.1"/>
    <property type="molecule type" value="Genomic_DNA"/>
</dbReference>
<dbReference type="PROSITE" id="PS50271">
    <property type="entry name" value="ZF_UBP"/>
    <property type="match status" value="1"/>
</dbReference>
<gene>
    <name evidence="9" type="ORF">D9Q98_007082</name>
</gene>
<dbReference type="GO" id="GO:0061630">
    <property type="term" value="F:ubiquitin protein ligase activity"/>
    <property type="evidence" value="ECO:0007669"/>
    <property type="project" value="TreeGrafter"/>
</dbReference>
<comment type="caution">
    <text evidence="9">The sequence shown here is derived from an EMBL/GenBank/DDBJ whole genome shotgun (WGS) entry which is preliminary data.</text>
</comment>
<protein>
    <recommendedName>
        <fullName evidence="11">BRCA1-associated protein</fullName>
    </recommendedName>
</protein>
<evidence type="ECO:0000259" key="7">
    <source>
        <dbReference type="PROSITE" id="PS50089"/>
    </source>
</evidence>
<evidence type="ECO:0008006" key="11">
    <source>
        <dbReference type="Google" id="ProtNLM"/>
    </source>
</evidence>
<evidence type="ECO:0000256" key="3">
    <source>
        <dbReference type="ARBA" id="ARBA00022833"/>
    </source>
</evidence>
<keyword evidence="1" id="KW-0479">Metal-binding</keyword>
<dbReference type="AlphaFoldDB" id="A0A9D4YUU0"/>
<feature type="region of interest" description="Disordered" evidence="6">
    <location>
        <begin position="80"/>
        <end position="134"/>
    </location>
</feature>
<dbReference type="GO" id="GO:0007265">
    <property type="term" value="P:Ras protein signal transduction"/>
    <property type="evidence" value="ECO:0007669"/>
    <property type="project" value="TreeGrafter"/>
</dbReference>
<reference evidence="9" key="1">
    <citation type="journal article" date="2019" name="Plant J.">
        <title>Chlorella vulgaris genome assembly and annotation reveals the molecular basis for metabolic acclimation to high light conditions.</title>
        <authorList>
            <person name="Cecchin M."/>
            <person name="Marcolungo L."/>
            <person name="Rossato M."/>
            <person name="Girolomoni L."/>
            <person name="Cosentino E."/>
            <person name="Cuine S."/>
            <person name="Li-Beisson Y."/>
            <person name="Delledonne M."/>
            <person name="Ballottari M."/>
        </authorList>
    </citation>
    <scope>NUCLEOTIDE SEQUENCE</scope>
    <source>
        <strain evidence="9">211/11P</strain>
    </source>
</reference>
<reference evidence="9" key="2">
    <citation type="submission" date="2020-11" db="EMBL/GenBank/DDBJ databases">
        <authorList>
            <person name="Cecchin M."/>
            <person name="Marcolungo L."/>
            <person name="Rossato M."/>
            <person name="Girolomoni L."/>
            <person name="Cosentino E."/>
            <person name="Cuine S."/>
            <person name="Li-Beisson Y."/>
            <person name="Delledonne M."/>
            <person name="Ballottari M."/>
        </authorList>
    </citation>
    <scope>NUCLEOTIDE SEQUENCE</scope>
    <source>
        <strain evidence="9">211/11P</strain>
        <tissue evidence="9">Whole cell</tissue>
    </source>
</reference>
<dbReference type="OrthoDB" id="273556at2759"/>
<feature type="region of interest" description="Disordered" evidence="6">
    <location>
        <begin position="27"/>
        <end position="48"/>
    </location>
</feature>
<dbReference type="Proteomes" id="UP001055712">
    <property type="component" value="Unassembled WGS sequence"/>
</dbReference>
<dbReference type="Pfam" id="PF02148">
    <property type="entry name" value="zf-UBP"/>
    <property type="match status" value="1"/>
</dbReference>
<dbReference type="GO" id="GO:0005737">
    <property type="term" value="C:cytoplasm"/>
    <property type="evidence" value="ECO:0007669"/>
    <property type="project" value="TreeGrafter"/>
</dbReference>
<keyword evidence="3" id="KW-0862">Zinc</keyword>
<sequence>MYTVRLQPAARQAASYAAVTAATATATASRSGSAHPSPSGTPRQDGTAAGVDEVDQIAFSAGNPRVEHLVGRVSLFRHLPPPGAVPASQQAAEHQTRQFQEPRKPGPSRLGRDVDPGPSANSASPPAAAADGAVEAQHVDLPAGRNPQLCILALPADMGFAELCTFMGAYFQHVRDMRLVRREGRSSVCLVLLRFGAQQAADDFYRDFNGRPFCLLEPELLCRLVYVKEVDCQPSAEEAGSRLGAEPLSAETSAAKQLSSSGVGGSGGAPAGTTELPTCPVCLERLDEHISGIVTTVCNHRFHNECLRRWGDTSCPVCRYCQHSNVTTSHCSTCNTSADLWICLICGHMGCGRYRGSHAAEHWQSSGHGYALELETQRVWDYVNDSYVHRLIQSKTDGKIVEVPSPAQHSRPGCSVRPMSAGLAGTSDCGSEHCYVDPEMEEAMVLSKLDAMATEYNHLLVTQLESQRQYFEGLLVRQRAEAEAEAEAASSVAAAAAVDTAAARAAAAESERRRRQADSKLADVTGRLQRAEEERLFLKQLNDTLLANQKEYQVRLKAAEEQLGQTAAAKDAAIRDLEEQVRDLMVFLEARHTIEAAGGAGSELDGGTLLPMPEAQQQRGAGARRARKR</sequence>
<evidence type="ECO:0000256" key="1">
    <source>
        <dbReference type="ARBA" id="ARBA00022723"/>
    </source>
</evidence>
<feature type="domain" description="UBP-type" evidence="8">
    <location>
        <begin position="313"/>
        <end position="407"/>
    </location>
</feature>
<evidence type="ECO:0000259" key="8">
    <source>
        <dbReference type="PROSITE" id="PS50271"/>
    </source>
</evidence>
<keyword evidence="10" id="KW-1185">Reference proteome</keyword>
<organism evidence="9 10">
    <name type="scientific">Chlorella vulgaris</name>
    <name type="common">Green alga</name>
    <dbReference type="NCBI Taxonomy" id="3077"/>
    <lineage>
        <taxon>Eukaryota</taxon>
        <taxon>Viridiplantae</taxon>
        <taxon>Chlorophyta</taxon>
        <taxon>core chlorophytes</taxon>
        <taxon>Trebouxiophyceae</taxon>
        <taxon>Chlorellales</taxon>
        <taxon>Chlorellaceae</taxon>
        <taxon>Chlorella clade</taxon>
        <taxon>Chlorella</taxon>
    </lineage>
</organism>
<dbReference type="SMART" id="SM00184">
    <property type="entry name" value="RING"/>
    <property type="match status" value="1"/>
</dbReference>
<dbReference type="Pfam" id="PF07576">
    <property type="entry name" value="BRAP2"/>
    <property type="match status" value="1"/>
</dbReference>
<keyword evidence="5" id="KW-0175">Coiled coil</keyword>
<dbReference type="InterPro" id="IPR001607">
    <property type="entry name" value="Znf_UBP"/>
</dbReference>
<dbReference type="SUPFAM" id="SSF57850">
    <property type="entry name" value="RING/U-box"/>
    <property type="match status" value="2"/>
</dbReference>
<evidence type="ECO:0000256" key="6">
    <source>
        <dbReference type="SAM" id="MobiDB-lite"/>
    </source>
</evidence>
<dbReference type="InterPro" id="IPR013083">
    <property type="entry name" value="Znf_RING/FYVE/PHD"/>
</dbReference>
<feature type="compositionally biased region" description="Low complexity" evidence="6">
    <location>
        <begin position="116"/>
        <end position="133"/>
    </location>
</feature>
<dbReference type="SMART" id="SM00290">
    <property type="entry name" value="ZnF_UBP"/>
    <property type="match status" value="1"/>
</dbReference>
<dbReference type="CDD" id="cd12437">
    <property type="entry name" value="RRM_BRAP2_like"/>
    <property type="match status" value="1"/>
</dbReference>
<evidence type="ECO:0000313" key="9">
    <source>
        <dbReference type="EMBL" id="KAI3427145.1"/>
    </source>
</evidence>